<accession>A0A927H8U9</accession>
<feature type="transmembrane region" description="Helical" evidence="8">
    <location>
        <begin position="145"/>
        <end position="163"/>
    </location>
</feature>
<feature type="transmembrane region" description="Helical" evidence="8">
    <location>
        <begin position="308"/>
        <end position="326"/>
    </location>
</feature>
<dbReference type="Proteomes" id="UP000632125">
    <property type="component" value="Unassembled WGS sequence"/>
</dbReference>
<dbReference type="PANTHER" id="PTHR34975:SF2">
    <property type="entry name" value="SPORE GERMINATION PROTEIN A2"/>
    <property type="match status" value="1"/>
</dbReference>
<evidence type="ECO:0000313" key="10">
    <source>
        <dbReference type="Proteomes" id="UP000632125"/>
    </source>
</evidence>
<feature type="transmembrane region" description="Helical" evidence="8">
    <location>
        <begin position="219"/>
        <end position="242"/>
    </location>
</feature>
<dbReference type="NCBIfam" id="TIGR00912">
    <property type="entry name" value="2A0309"/>
    <property type="match status" value="1"/>
</dbReference>
<keyword evidence="3" id="KW-0813">Transport</keyword>
<dbReference type="Pfam" id="PF03845">
    <property type="entry name" value="Spore_permease"/>
    <property type="match status" value="1"/>
</dbReference>
<dbReference type="PANTHER" id="PTHR34975">
    <property type="entry name" value="SPORE GERMINATION PROTEIN A2"/>
    <property type="match status" value="1"/>
</dbReference>
<keyword evidence="5 8" id="KW-0812">Transmembrane</keyword>
<reference evidence="9" key="1">
    <citation type="submission" date="2020-09" db="EMBL/GenBank/DDBJ databases">
        <title>A novel bacterium of genus Paenibacillus, isolated from South China Sea.</title>
        <authorList>
            <person name="Huang H."/>
            <person name="Mo K."/>
            <person name="Hu Y."/>
        </authorList>
    </citation>
    <scope>NUCLEOTIDE SEQUENCE</scope>
    <source>
        <strain evidence="9">IB182493</strain>
    </source>
</reference>
<gene>
    <name evidence="9" type="ORF">IDH41_26180</name>
</gene>
<dbReference type="RefSeq" id="WP_190866449.1">
    <property type="nucleotide sequence ID" value="NZ_JACXIY010000041.1"/>
</dbReference>
<evidence type="ECO:0000313" key="9">
    <source>
        <dbReference type="EMBL" id="MBD2872073.1"/>
    </source>
</evidence>
<dbReference type="GO" id="GO:0009847">
    <property type="term" value="P:spore germination"/>
    <property type="evidence" value="ECO:0007669"/>
    <property type="project" value="InterPro"/>
</dbReference>
<comment type="subcellular location">
    <subcellularLocation>
        <location evidence="1">Membrane</location>
        <topology evidence="1">Multi-pass membrane protein</topology>
    </subcellularLocation>
</comment>
<feature type="transmembrane region" description="Helical" evidence="8">
    <location>
        <begin position="183"/>
        <end position="207"/>
    </location>
</feature>
<dbReference type="AlphaFoldDB" id="A0A927H8U9"/>
<feature type="transmembrane region" description="Helical" evidence="8">
    <location>
        <begin position="12"/>
        <end position="33"/>
    </location>
</feature>
<evidence type="ECO:0000256" key="1">
    <source>
        <dbReference type="ARBA" id="ARBA00004141"/>
    </source>
</evidence>
<evidence type="ECO:0000256" key="5">
    <source>
        <dbReference type="ARBA" id="ARBA00022692"/>
    </source>
</evidence>
<protein>
    <submittedName>
        <fullName evidence="9">GerAB/ArcD/ProY family transporter</fullName>
    </submittedName>
</protein>
<evidence type="ECO:0000256" key="3">
    <source>
        <dbReference type="ARBA" id="ARBA00022448"/>
    </source>
</evidence>
<dbReference type="InterPro" id="IPR004761">
    <property type="entry name" value="Spore_GerAB"/>
</dbReference>
<feature type="transmembrane region" description="Helical" evidence="8">
    <location>
        <begin position="338"/>
        <end position="359"/>
    </location>
</feature>
<evidence type="ECO:0000256" key="6">
    <source>
        <dbReference type="ARBA" id="ARBA00022989"/>
    </source>
</evidence>
<sequence>MKKLESVSPMQMGILFFVFMTGSSIINIPAPLIGKAENAAWLSLLISGAAGMAMLVCMLYLHRRFPALSFVQYSSKLVGSWPTLILSILPLSFILHMLTAIVLDIGLFMRSSMMRETPIYAFTFPVFLVAALTVVAGIEVMARMYSLILILIVIFIASVLLLGTEHYNLTFLVPVMPHGIKPMLNGAFFTFGFPYAEVFLFAMLFPFVRKSSGGRLNLVMLLTLILNIVTLCVSTVCTIMMFGPLAGVKKYSLFELARTIDVQEILTRIESVIGLSLIAGSYMKTTITLYVLCLYITHLLKLKDHRSIVMPIALVAFINTLVGFSSDMQWVEIVSVVHPFWGSTAYALPLILITVVAFIRKSVR</sequence>
<keyword evidence="4" id="KW-0309">Germination</keyword>
<name>A0A927H8U9_9BACL</name>
<keyword evidence="10" id="KW-1185">Reference proteome</keyword>
<feature type="transmembrane region" description="Helical" evidence="8">
    <location>
        <begin position="81"/>
        <end position="107"/>
    </location>
</feature>
<evidence type="ECO:0000256" key="2">
    <source>
        <dbReference type="ARBA" id="ARBA00007998"/>
    </source>
</evidence>
<feature type="transmembrane region" description="Helical" evidence="8">
    <location>
        <begin position="39"/>
        <end position="61"/>
    </location>
</feature>
<comment type="similarity">
    <text evidence="2">Belongs to the amino acid-polyamine-organocation (APC) superfamily. Spore germination protein (SGP) (TC 2.A.3.9) family.</text>
</comment>
<evidence type="ECO:0000256" key="4">
    <source>
        <dbReference type="ARBA" id="ARBA00022544"/>
    </source>
</evidence>
<evidence type="ECO:0000256" key="7">
    <source>
        <dbReference type="ARBA" id="ARBA00023136"/>
    </source>
</evidence>
<feature type="transmembrane region" description="Helical" evidence="8">
    <location>
        <begin position="272"/>
        <end position="296"/>
    </location>
</feature>
<comment type="caution">
    <text evidence="9">The sequence shown here is derived from an EMBL/GenBank/DDBJ whole genome shotgun (WGS) entry which is preliminary data.</text>
</comment>
<dbReference type="GO" id="GO:0016020">
    <property type="term" value="C:membrane"/>
    <property type="evidence" value="ECO:0007669"/>
    <property type="project" value="UniProtKB-SubCell"/>
</dbReference>
<proteinExistence type="inferred from homology"/>
<organism evidence="9 10">
    <name type="scientific">Paenibacillus arenilitoris</name>
    <dbReference type="NCBI Taxonomy" id="2772299"/>
    <lineage>
        <taxon>Bacteria</taxon>
        <taxon>Bacillati</taxon>
        <taxon>Bacillota</taxon>
        <taxon>Bacilli</taxon>
        <taxon>Bacillales</taxon>
        <taxon>Paenibacillaceae</taxon>
        <taxon>Paenibacillus</taxon>
    </lineage>
</organism>
<dbReference type="EMBL" id="JACXIY010000041">
    <property type="protein sequence ID" value="MBD2872073.1"/>
    <property type="molecule type" value="Genomic_DNA"/>
</dbReference>
<keyword evidence="6 8" id="KW-1133">Transmembrane helix</keyword>
<keyword evidence="7 8" id="KW-0472">Membrane</keyword>
<evidence type="ECO:0000256" key="8">
    <source>
        <dbReference type="SAM" id="Phobius"/>
    </source>
</evidence>
<feature type="transmembrane region" description="Helical" evidence="8">
    <location>
        <begin position="119"/>
        <end position="138"/>
    </location>
</feature>